<dbReference type="InterPro" id="IPR004873">
    <property type="entry name" value="BURP_dom"/>
</dbReference>
<gene>
    <name evidence="2" type="ORF">CJ030_MR7G011578</name>
</gene>
<dbReference type="PROSITE" id="PS51277">
    <property type="entry name" value="BURP"/>
    <property type="match status" value="1"/>
</dbReference>
<evidence type="ECO:0000313" key="2">
    <source>
        <dbReference type="EMBL" id="KAB1207257.1"/>
    </source>
</evidence>
<dbReference type="PANTHER" id="PTHR31236">
    <property type="entry name" value="BURP DOMAIN PROTEIN USPL1-LIKE"/>
    <property type="match status" value="1"/>
</dbReference>
<dbReference type="OrthoDB" id="1730989at2759"/>
<dbReference type="AlphaFoldDB" id="A0A6A1V622"/>
<protein>
    <submittedName>
        <fullName evidence="2">BURP domain-containing protein 3</fullName>
    </submittedName>
</protein>
<dbReference type="Proteomes" id="UP000516437">
    <property type="component" value="Chromosome 7"/>
</dbReference>
<keyword evidence="3" id="KW-1185">Reference proteome</keyword>
<dbReference type="InterPro" id="IPR044816">
    <property type="entry name" value="BURP"/>
</dbReference>
<comment type="caution">
    <text evidence="2">The sequence shown here is derived from an EMBL/GenBank/DDBJ whole genome shotgun (WGS) entry which is preliminary data.</text>
</comment>
<accession>A0A6A1V622</accession>
<sequence length="164" mass="18468">MDPSSMVFFAVKDLRVGKIMASYFPNRDPSTSPRYCLEAREEADSIPFALDELPHILELFSFSPDSPQAKATHWNSMLDFTHAILGSESHFQVLTTSPPYQLIDHPFPELRFPENAGGNFSSQDGSKDIYAYGHRDRILFASLYGTTTKLEKPKIYRAATEGQS</sequence>
<dbReference type="PANTHER" id="PTHR31236:SF32">
    <property type="entry name" value="BURP DOMAIN PROTEIN USPL1-LIKE"/>
    <property type="match status" value="1"/>
</dbReference>
<proteinExistence type="predicted"/>
<evidence type="ECO:0000313" key="3">
    <source>
        <dbReference type="Proteomes" id="UP000516437"/>
    </source>
</evidence>
<name>A0A6A1V622_9ROSI</name>
<reference evidence="2 3" key="1">
    <citation type="journal article" date="2019" name="Plant Biotechnol. J.">
        <title>The red bayberry genome and genetic basis of sex determination.</title>
        <authorList>
            <person name="Jia H.M."/>
            <person name="Jia H.J."/>
            <person name="Cai Q.L."/>
            <person name="Wang Y."/>
            <person name="Zhao H.B."/>
            <person name="Yang W.F."/>
            <person name="Wang G.Y."/>
            <person name="Li Y.H."/>
            <person name="Zhan D.L."/>
            <person name="Shen Y.T."/>
            <person name="Niu Q.F."/>
            <person name="Chang L."/>
            <person name="Qiu J."/>
            <person name="Zhao L."/>
            <person name="Xie H.B."/>
            <person name="Fu W.Y."/>
            <person name="Jin J."/>
            <person name="Li X.W."/>
            <person name="Jiao Y."/>
            <person name="Zhou C.C."/>
            <person name="Tu T."/>
            <person name="Chai C.Y."/>
            <person name="Gao J.L."/>
            <person name="Fan L.J."/>
            <person name="van de Weg E."/>
            <person name="Wang J.Y."/>
            <person name="Gao Z.S."/>
        </authorList>
    </citation>
    <scope>NUCLEOTIDE SEQUENCE [LARGE SCALE GENOMIC DNA]</scope>
    <source>
        <tissue evidence="2">Leaves</tissue>
    </source>
</reference>
<feature type="domain" description="BURP" evidence="1">
    <location>
        <begin position="8"/>
        <end position="71"/>
    </location>
</feature>
<evidence type="ECO:0000259" key="1">
    <source>
        <dbReference type="PROSITE" id="PS51277"/>
    </source>
</evidence>
<dbReference type="EMBL" id="RXIC02000025">
    <property type="protein sequence ID" value="KAB1207257.1"/>
    <property type="molecule type" value="Genomic_DNA"/>
</dbReference>
<dbReference type="Pfam" id="PF03181">
    <property type="entry name" value="BURP"/>
    <property type="match status" value="1"/>
</dbReference>
<organism evidence="2 3">
    <name type="scientific">Morella rubra</name>
    <name type="common">Chinese bayberry</name>
    <dbReference type="NCBI Taxonomy" id="262757"/>
    <lineage>
        <taxon>Eukaryota</taxon>
        <taxon>Viridiplantae</taxon>
        <taxon>Streptophyta</taxon>
        <taxon>Embryophyta</taxon>
        <taxon>Tracheophyta</taxon>
        <taxon>Spermatophyta</taxon>
        <taxon>Magnoliopsida</taxon>
        <taxon>eudicotyledons</taxon>
        <taxon>Gunneridae</taxon>
        <taxon>Pentapetalae</taxon>
        <taxon>rosids</taxon>
        <taxon>fabids</taxon>
        <taxon>Fagales</taxon>
        <taxon>Myricaceae</taxon>
        <taxon>Morella</taxon>
    </lineage>
</organism>